<dbReference type="Pfam" id="PF02586">
    <property type="entry name" value="SRAP"/>
    <property type="match status" value="1"/>
</dbReference>
<keyword evidence="10" id="KW-1185">Reference proteome</keyword>
<dbReference type="AlphaFoldDB" id="A0A9X1W9C0"/>
<dbReference type="EC" id="3.4.-.-" evidence="8"/>
<dbReference type="GO" id="GO:0106300">
    <property type="term" value="P:protein-DNA covalent cross-linking repair"/>
    <property type="evidence" value="ECO:0007669"/>
    <property type="project" value="InterPro"/>
</dbReference>
<dbReference type="InterPro" id="IPR036590">
    <property type="entry name" value="SRAP-like"/>
</dbReference>
<name>A0A9X1W9C0_9VIBR</name>
<organism evidence="9 10">
    <name type="scientific">Vibrio gelatinilyticus</name>
    <dbReference type="NCBI Taxonomy" id="2893468"/>
    <lineage>
        <taxon>Bacteria</taxon>
        <taxon>Pseudomonadati</taxon>
        <taxon>Pseudomonadota</taxon>
        <taxon>Gammaproteobacteria</taxon>
        <taxon>Vibrionales</taxon>
        <taxon>Vibrionaceae</taxon>
        <taxon>Vibrio</taxon>
    </lineage>
</organism>
<dbReference type="InterPro" id="IPR003738">
    <property type="entry name" value="SRAP"/>
</dbReference>
<keyword evidence="3" id="KW-0227">DNA damage</keyword>
<evidence type="ECO:0000256" key="3">
    <source>
        <dbReference type="ARBA" id="ARBA00022763"/>
    </source>
</evidence>
<keyword evidence="7" id="KW-0456">Lyase</keyword>
<keyword evidence="4 8" id="KW-0378">Hydrolase</keyword>
<dbReference type="Gene3D" id="3.90.1680.10">
    <property type="entry name" value="SOS response associated peptidase-like"/>
    <property type="match status" value="1"/>
</dbReference>
<dbReference type="GO" id="GO:0016829">
    <property type="term" value="F:lyase activity"/>
    <property type="evidence" value="ECO:0007669"/>
    <property type="project" value="UniProtKB-KW"/>
</dbReference>
<accession>A0A9X1W9C0</accession>
<dbReference type="EMBL" id="JAJNNZ010000003">
    <property type="protein sequence ID" value="MCJ2376398.1"/>
    <property type="molecule type" value="Genomic_DNA"/>
</dbReference>
<evidence type="ECO:0000256" key="8">
    <source>
        <dbReference type="RuleBase" id="RU364100"/>
    </source>
</evidence>
<dbReference type="Proteomes" id="UP001139488">
    <property type="component" value="Unassembled WGS sequence"/>
</dbReference>
<dbReference type="PANTHER" id="PTHR13604:SF0">
    <property type="entry name" value="ABASIC SITE PROCESSING PROTEIN HMCES"/>
    <property type="match status" value="1"/>
</dbReference>
<comment type="similarity">
    <text evidence="1 8">Belongs to the SOS response-associated peptidase family.</text>
</comment>
<sequence length="188" mass="21249">MCGRLNVISDPLSKAVCQQLGIEFSVHENRDLCPTQQVSVVGQIHDKLTQMDFSWGIKPEWATQLIINAQAETVNVKPTFRQAFRLNRVVVPVSGWYEWTTKAQRGKQKWLFDSADQDALYMAAIAFTSANSLVTITTKPSIPYAQYRHRMPLLIAPSMVRAWLECENDALRLLSCDLPLVLRVSAVN</sequence>
<dbReference type="GO" id="GO:0008233">
    <property type="term" value="F:peptidase activity"/>
    <property type="evidence" value="ECO:0007669"/>
    <property type="project" value="UniProtKB-KW"/>
</dbReference>
<dbReference type="PANTHER" id="PTHR13604">
    <property type="entry name" value="DC12-RELATED"/>
    <property type="match status" value="1"/>
</dbReference>
<evidence type="ECO:0000256" key="5">
    <source>
        <dbReference type="ARBA" id="ARBA00023124"/>
    </source>
</evidence>
<keyword evidence="5" id="KW-0190">Covalent protein-DNA linkage</keyword>
<dbReference type="SUPFAM" id="SSF143081">
    <property type="entry name" value="BB1717-like"/>
    <property type="match status" value="1"/>
</dbReference>
<comment type="caution">
    <text evidence="9">The sequence shown here is derived from an EMBL/GenBank/DDBJ whole genome shotgun (WGS) entry which is preliminary data.</text>
</comment>
<protein>
    <recommendedName>
        <fullName evidence="8">Abasic site processing protein</fullName>
        <ecNumber evidence="8">3.4.-.-</ecNumber>
    </recommendedName>
</protein>
<evidence type="ECO:0000256" key="6">
    <source>
        <dbReference type="ARBA" id="ARBA00023125"/>
    </source>
</evidence>
<evidence type="ECO:0000313" key="10">
    <source>
        <dbReference type="Proteomes" id="UP001139488"/>
    </source>
</evidence>
<keyword evidence="6" id="KW-0238">DNA-binding</keyword>
<keyword evidence="2 8" id="KW-0645">Protease</keyword>
<gene>
    <name evidence="9" type="ORF">LNL84_06070</name>
</gene>
<evidence type="ECO:0000256" key="1">
    <source>
        <dbReference type="ARBA" id="ARBA00008136"/>
    </source>
</evidence>
<reference evidence="9" key="1">
    <citation type="submission" date="2021-11" db="EMBL/GenBank/DDBJ databases">
        <title>Vibrio ZSDE26 sp. nov. and Vibrio ZSDZ34 sp. nov., isolated from coastal seawater in Qingdao.</title>
        <authorList>
            <person name="Zhang P."/>
        </authorList>
    </citation>
    <scope>NUCLEOTIDE SEQUENCE</scope>
    <source>
        <strain evidence="9">ZSDZ34</strain>
    </source>
</reference>
<dbReference type="GO" id="GO:0006508">
    <property type="term" value="P:proteolysis"/>
    <property type="evidence" value="ECO:0007669"/>
    <property type="project" value="UniProtKB-KW"/>
</dbReference>
<dbReference type="RefSeq" id="WP_244355841.1">
    <property type="nucleotide sequence ID" value="NZ_JAJNNZ010000003.1"/>
</dbReference>
<evidence type="ECO:0000313" key="9">
    <source>
        <dbReference type="EMBL" id="MCJ2376398.1"/>
    </source>
</evidence>
<dbReference type="GO" id="GO:0003697">
    <property type="term" value="F:single-stranded DNA binding"/>
    <property type="evidence" value="ECO:0007669"/>
    <property type="project" value="InterPro"/>
</dbReference>
<evidence type="ECO:0000256" key="4">
    <source>
        <dbReference type="ARBA" id="ARBA00022801"/>
    </source>
</evidence>
<evidence type="ECO:0000256" key="7">
    <source>
        <dbReference type="ARBA" id="ARBA00023239"/>
    </source>
</evidence>
<proteinExistence type="inferred from homology"/>
<evidence type="ECO:0000256" key="2">
    <source>
        <dbReference type="ARBA" id="ARBA00022670"/>
    </source>
</evidence>